<evidence type="ECO:0000313" key="1">
    <source>
        <dbReference type="EMBL" id="ARF11834.1"/>
    </source>
</evidence>
<dbReference type="InterPro" id="IPR019012">
    <property type="entry name" value="RNA_cap_Gua-N2-MeTrfase"/>
</dbReference>
<dbReference type="CDD" id="cd02440">
    <property type="entry name" value="AdoMet_MTases"/>
    <property type="match status" value="1"/>
</dbReference>
<proteinExistence type="predicted"/>
<protein>
    <submittedName>
        <fullName evidence="1">Putative RNA methylase</fullName>
    </submittedName>
</protein>
<accession>A0A1V0SJL0</accession>
<dbReference type="Gene3D" id="3.40.50.150">
    <property type="entry name" value="Vaccinia Virus protein VP39"/>
    <property type="match status" value="1"/>
</dbReference>
<organism evidence="1">
    <name type="scientific">Klosneuvirus KNV1</name>
    <dbReference type="NCBI Taxonomy" id="1977640"/>
    <lineage>
        <taxon>Viruses</taxon>
        <taxon>Varidnaviria</taxon>
        <taxon>Bamfordvirae</taxon>
        <taxon>Nucleocytoviricota</taxon>
        <taxon>Megaviricetes</taxon>
        <taxon>Imitervirales</taxon>
        <taxon>Mimiviridae</taxon>
        <taxon>Klosneuvirinae</taxon>
        <taxon>Klosneuvirus</taxon>
    </lineage>
</organism>
<sequence>MEQNINNSKVKNIKMILRLFPYLENKELGEKLLIDDDSVHYISVREYAEKISKIIKTHMEELGIDQDEIIVTDVTAGVGGDTISFAKSFNYVHAIEIDNTRVEYLKNNIAVYNCNNVTVYNNNCLNIVPLIENHNVIFIDPPWGGVDYKKYTDLRLSIDTEPIENICLKWMDPLFLKTIPKIIVFKLPKNYDIAHFYKTMKDKRLYYYDLKKMIILVIVI</sequence>
<reference evidence="1" key="1">
    <citation type="journal article" date="2017" name="Science">
        <title>Giant viruses with an expanded complement of translation system components.</title>
        <authorList>
            <person name="Schulz F."/>
            <person name="Yutin N."/>
            <person name="Ivanova N.N."/>
            <person name="Ortega D.R."/>
            <person name="Lee T.K."/>
            <person name="Vierheilig J."/>
            <person name="Daims H."/>
            <person name="Horn M."/>
            <person name="Wagner M."/>
            <person name="Jensen G.J."/>
            <person name="Kyrpides N.C."/>
            <person name="Koonin E.V."/>
            <person name="Woyke T."/>
        </authorList>
    </citation>
    <scope>NUCLEOTIDE SEQUENCE</scope>
    <source>
        <strain evidence="1">KNV1</strain>
    </source>
</reference>
<dbReference type="EMBL" id="KY684109">
    <property type="protein sequence ID" value="ARF11834.1"/>
    <property type="molecule type" value="Genomic_DNA"/>
</dbReference>
<dbReference type="Pfam" id="PF09445">
    <property type="entry name" value="Methyltransf_15"/>
    <property type="match status" value="1"/>
</dbReference>
<dbReference type="PANTHER" id="PTHR14741:SF32">
    <property type="entry name" value="TRIMETHYLGUANOSINE SYNTHASE"/>
    <property type="match status" value="1"/>
</dbReference>
<gene>
    <name evidence="1" type="ORF">Klosneuvirus_2_270</name>
</gene>
<keyword evidence="1" id="KW-0489">Methyltransferase</keyword>
<dbReference type="InterPro" id="IPR029063">
    <property type="entry name" value="SAM-dependent_MTases_sf"/>
</dbReference>
<dbReference type="SUPFAM" id="SSF53335">
    <property type="entry name" value="S-adenosyl-L-methionine-dependent methyltransferases"/>
    <property type="match status" value="1"/>
</dbReference>
<name>A0A1V0SJL0_9VIRU</name>
<dbReference type="GO" id="GO:0071164">
    <property type="term" value="F:RNA cap trimethylguanosine synthase activity"/>
    <property type="evidence" value="ECO:0007669"/>
    <property type="project" value="TreeGrafter"/>
</dbReference>
<dbReference type="PANTHER" id="PTHR14741">
    <property type="entry name" value="S-ADENOSYLMETHIONINE-DEPENDENT METHYLTRANSFERASE RELATED"/>
    <property type="match status" value="1"/>
</dbReference>
<keyword evidence="1" id="KW-0808">Transferase</keyword>